<keyword evidence="2" id="KW-0812">Transmembrane</keyword>
<keyword evidence="1" id="KW-0175">Coiled coil</keyword>
<dbReference type="STRING" id="743722.Sph21_1315"/>
<name>F4CER4_SPHS2</name>
<dbReference type="HOGENOM" id="CLU_077955_0_0_10"/>
<gene>
    <name evidence="3" type="ordered locus">Sph21_1315</name>
</gene>
<evidence type="ECO:0000256" key="1">
    <source>
        <dbReference type="SAM" id="Coils"/>
    </source>
</evidence>
<sequence>MFKRTKMEENDIVYKPSVKLDNNRGVEQQVDVQERGKDNPKIYFFIFAILALLATNIYFYIKYKSSSEQQTTILSEKIQMETELDRIEVELDRVTKENLNLTESLKATQDNARTKIEELRAKLTQNELNRTELQRAREEIAELRGAVSRYTKDIKQLKNENALLVSERDRLKESVTTATKKASELENINSELEHKVEIATALKLSSININAVRERKSNNESVETKAKRTDKLKIEFSIADNPLAKKAIYDVYIRVIEPNGNLLITENHIFEVDGVEMQYTDKTGIEFSNDGKLYTIEWKGAENFKPGTYTIVLYTNKGTMGKGTIRLT</sequence>
<accession>F4CER4</accession>
<reference evidence="3" key="1">
    <citation type="submission" date="2011-03" db="EMBL/GenBank/DDBJ databases">
        <title>Complete sequence of Sphingobacterium sp. 21.</title>
        <authorList>
            <consortium name="US DOE Joint Genome Institute"/>
            <person name="Lucas S."/>
            <person name="Copeland A."/>
            <person name="Lapidus A."/>
            <person name="Cheng J.-F."/>
            <person name="Goodwin L."/>
            <person name="Pitluck S."/>
            <person name="Davenport K."/>
            <person name="Detter J.C."/>
            <person name="Han C."/>
            <person name="Tapia R."/>
            <person name="Land M."/>
            <person name="Hauser L."/>
            <person name="Kyrpides N."/>
            <person name="Ivanova N."/>
            <person name="Ovchinnikova G."/>
            <person name="Pagani I."/>
            <person name="Siebers A.K."/>
            <person name="Allgaier M."/>
            <person name="Thelen M.P."/>
            <person name="Hugenholtz P."/>
            <person name="Woyke T."/>
        </authorList>
    </citation>
    <scope>NUCLEOTIDE SEQUENCE</scope>
    <source>
        <strain evidence="3">21</strain>
    </source>
</reference>
<protein>
    <submittedName>
        <fullName evidence="3">Uncharacterized protein</fullName>
    </submittedName>
</protein>
<dbReference type="EMBL" id="CP002584">
    <property type="protein sequence ID" value="ADZ77878.1"/>
    <property type="molecule type" value="Genomic_DNA"/>
</dbReference>
<feature type="transmembrane region" description="Helical" evidence="2">
    <location>
        <begin position="42"/>
        <end position="61"/>
    </location>
</feature>
<evidence type="ECO:0000256" key="2">
    <source>
        <dbReference type="SAM" id="Phobius"/>
    </source>
</evidence>
<dbReference type="AlphaFoldDB" id="F4CER4"/>
<proteinExistence type="predicted"/>
<organism evidence="3">
    <name type="scientific">Sphingobacterium sp. (strain 21)</name>
    <dbReference type="NCBI Taxonomy" id="743722"/>
    <lineage>
        <taxon>Bacteria</taxon>
        <taxon>Pseudomonadati</taxon>
        <taxon>Bacteroidota</taxon>
        <taxon>Sphingobacteriia</taxon>
        <taxon>Sphingobacteriales</taxon>
        <taxon>Sphingobacteriaceae</taxon>
        <taxon>Sphingobacterium</taxon>
    </lineage>
</organism>
<dbReference type="PATRIC" id="fig|743722.3.peg.1410"/>
<dbReference type="eggNOG" id="COG1196">
    <property type="taxonomic scope" value="Bacteria"/>
</dbReference>
<evidence type="ECO:0000313" key="3">
    <source>
        <dbReference type="EMBL" id="ADZ77878.1"/>
    </source>
</evidence>
<dbReference type="KEGG" id="shg:Sph21_1315"/>
<keyword evidence="2" id="KW-1133">Transmembrane helix</keyword>
<feature type="coiled-coil region" evidence="1">
    <location>
        <begin position="77"/>
        <end position="202"/>
    </location>
</feature>
<keyword evidence="2" id="KW-0472">Membrane</keyword>